<feature type="transmembrane region" description="Helical" evidence="7">
    <location>
        <begin position="160"/>
        <end position="180"/>
    </location>
</feature>
<dbReference type="PROSITE" id="PS50850">
    <property type="entry name" value="MFS"/>
    <property type="match status" value="1"/>
</dbReference>
<feature type="transmembrane region" description="Helical" evidence="7">
    <location>
        <begin position="42"/>
        <end position="61"/>
    </location>
</feature>
<gene>
    <name evidence="9" type="ORF">DEX24_01670</name>
</gene>
<proteinExistence type="inferred from homology"/>
<evidence type="ECO:0000313" key="10">
    <source>
        <dbReference type="Proteomes" id="UP000245938"/>
    </source>
</evidence>
<dbReference type="InterPro" id="IPR036259">
    <property type="entry name" value="MFS_trans_sf"/>
</dbReference>
<keyword evidence="3" id="KW-0813">Transport</keyword>
<keyword evidence="6 7" id="KW-0472">Membrane</keyword>
<feature type="transmembrane region" description="Helical" evidence="7">
    <location>
        <begin position="7"/>
        <end position="30"/>
    </location>
</feature>
<evidence type="ECO:0000256" key="7">
    <source>
        <dbReference type="SAM" id="Phobius"/>
    </source>
</evidence>
<dbReference type="OrthoDB" id="9793283at2"/>
<dbReference type="RefSeq" id="WP_109304650.1">
    <property type="nucleotide sequence ID" value="NZ_BJUF01000059.1"/>
</dbReference>
<dbReference type="InterPro" id="IPR020846">
    <property type="entry name" value="MFS_dom"/>
</dbReference>
<feature type="transmembrane region" description="Helical" evidence="7">
    <location>
        <begin position="247"/>
        <end position="266"/>
    </location>
</feature>
<comment type="caution">
    <text evidence="9">The sequence shown here is derived from an EMBL/GenBank/DDBJ whole genome shotgun (WGS) entry which is preliminary data.</text>
</comment>
<dbReference type="PANTHER" id="PTHR23504">
    <property type="entry name" value="MAJOR FACILITATOR SUPERFAMILY DOMAIN-CONTAINING PROTEIN 10"/>
    <property type="match status" value="1"/>
</dbReference>
<evidence type="ECO:0000256" key="3">
    <source>
        <dbReference type="ARBA" id="ARBA00022448"/>
    </source>
</evidence>
<feature type="transmembrane region" description="Helical" evidence="7">
    <location>
        <begin position="278"/>
        <end position="294"/>
    </location>
</feature>
<dbReference type="EMBL" id="QFVR01000001">
    <property type="protein sequence ID" value="PWI27027.1"/>
    <property type="molecule type" value="Genomic_DNA"/>
</dbReference>
<dbReference type="GO" id="GO:0022857">
    <property type="term" value="F:transmembrane transporter activity"/>
    <property type="evidence" value="ECO:0007669"/>
    <property type="project" value="InterPro"/>
</dbReference>
<dbReference type="PRINTS" id="PR01035">
    <property type="entry name" value="TCRTETA"/>
</dbReference>
<feature type="transmembrane region" description="Helical" evidence="7">
    <location>
        <begin position="300"/>
        <end position="316"/>
    </location>
</feature>
<dbReference type="GO" id="GO:0005886">
    <property type="term" value="C:plasma membrane"/>
    <property type="evidence" value="ECO:0007669"/>
    <property type="project" value="UniProtKB-SubCell"/>
</dbReference>
<feature type="transmembrane region" description="Helical" evidence="7">
    <location>
        <begin position="210"/>
        <end position="235"/>
    </location>
</feature>
<protein>
    <submittedName>
        <fullName evidence="9">MFS transporter</fullName>
    </submittedName>
</protein>
<dbReference type="InterPro" id="IPR001958">
    <property type="entry name" value="Tet-R_TetA/multi-R_MdtG-like"/>
</dbReference>
<feature type="transmembrane region" description="Helical" evidence="7">
    <location>
        <begin position="364"/>
        <end position="383"/>
    </location>
</feature>
<dbReference type="PANTHER" id="PTHR23504:SF115">
    <property type="entry name" value="MULTIDRUG RESISTANCE PROTEIN 2"/>
    <property type="match status" value="1"/>
</dbReference>
<comment type="similarity">
    <text evidence="2">Belongs to the major facilitator superfamily. TCR/Tet family.</text>
</comment>
<keyword evidence="5 7" id="KW-1133">Transmembrane helix</keyword>
<feature type="transmembrane region" description="Helical" evidence="7">
    <location>
        <begin position="73"/>
        <end position="92"/>
    </location>
</feature>
<dbReference type="InterPro" id="IPR011701">
    <property type="entry name" value="MFS"/>
</dbReference>
<evidence type="ECO:0000256" key="5">
    <source>
        <dbReference type="ARBA" id="ARBA00022989"/>
    </source>
</evidence>
<evidence type="ECO:0000259" key="8">
    <source>
        <dbReference type="PROSITE" id="PS50850"/>
    </source>
</evidence>
<keyword evidence="10" id="KW-1185">Reference proteome</keyword>
<evidence type="ECO:0000256" key="1">
    <source>
        <dbReference type="ARBA" id="ARBA00004651"/>
    </source>
</evidence>
<reference evidence="9 10" key="1">
    <citation type="submission" date="2018-05" db="EMBL/GenBank/DDBJ databases">
        <title>Kurthia sibirica genome sequence.</title>
        <authorList>
            <person name="Maclea K.S."/>
            <person name="Goen A.E."/>
        </authorList>
    </citation>
    <scope>NUCLEOTIDE SEQUENCE [LARGE SCALE GENOMIC DNA]</scope>
    <source>
        <strain evidence="9 10">ATCC 49154</strain>
    </source>
</reference>
<evidence type="ECO:0000256" key="4">
    <source>
        <dbReference type="ARBA" id="ARBA00022692"/>
    </source>
</evidence>
<dbReference type="Pfam" id="PF07690">
    <property type="entry name" value="MFS_1"/>
    <property type="match status" value="1"/>
</dbReference>
<dbReference type="AlphaFoldDB" id="A0A2U3AR66"/>
<dbReference type="InterPro" id="IPR005829">
    <property type="entry name" value="Sugar_transporter_CS"/>
</dbReference>
<feature type="domain" description="Major facilitator superfamily (MFS) profile" evidence="8">
    <location>
        <begin position="7"/>
        <end position="388"/>
    </location>
</feature>
<evidence type="ECO:0000313" key="9">
    <source>
        <dbReference type="EMBL" id="PWI27027.1"/>
    </source>
</evidence>
<dbReference type="SUPFAM" id="SSF103473">
    <property type="entry name" value="MFS general substrate transporter"/>
    <property type="match status" value="1"/>
</dbReference>
<dbReference type="Proteomes" id="UP000245938">
    <property type="component" value="Unassembled WGS sequence"/>
</dbReference>
<name>A0A2U3AR66_9BACL</name>
<accession>A0A2U3AR66</accession>
<keyword evidence="4 7" id="KW-0812">Transmembrane</keyword>
<dbReference type="Gene3D" id="1.20.1250.20">
    <property type="entry name" value="MFS general substrate transporter like domains"/>
    <property type="match status" value="1"/>
</dbReference>
<feature type="transmembrane region" description="Helical" evidence="7">
    <location>
        <begin position="98"/>
        <end position="120"/>
    </location>
</feature>
<feature type="transmembrane region" description="Helical" evidence="7">
    <location>
        <begin position="337"/>
        <end position="358"/>
    </location>
</feature>
<evidence type="ECO:0000256" key="2">
    <source>
        <dbReference type="ARBA" id="ARBA00007520"/>
    </source>
</evidence>
<comment type="subcellular location">
    <subcellularLocation>
        <location evidence="1">Cell membrane</location>
        <topology evidence="1">Multi-pass membrane protein</topology>
    </subcellularLocation>
</comment>
<feature type="transmembrane region" description="Helical" evidence="7">
    <location>
        <begin position="132"/>
        <end position="154"/>
    </location>
</feature>
<organism evidence="9 10">
    <name type="scientific">Kurthia sibirica</name>
    <dbReference type="NCBI Taxonomy" id="202750"/>
    <lineage>
        <taxon>Bacteria</taxon>
        <taxon>Bacillati</taxon>
        <taxon>Bacillota</taxon>
        <taxon>Bacilli</taxon>
        <taxon>Bacillales</taxon>
        <taxon>Caryophanaceae</taxon>
        <taxon>Kurthia</taxon>
    </lineage>
</organism>
<evidence type="ECO:0000256" key="6">
    <source>
        <dbReference type="ARBA" id="ARBA00023136"/>
    </source>
</evidence>
<dbReference type="PROSITE" id="PS00216">
    <property type="entry name" value="SUGAR_TRANSPORT_1"/>
    <property type="match status" value="1"/>
</dbReference>
<dbReference type="CDD" id="cd17325">
    <property type="entry name" value="MFS_MdtG_SLC18_like"/>
    <property type="match status" value="1"/>
</dbReference>
<sequence>MGKLNPVIWLVLSNLLVVFLGIGLIVPVMPTIMREMNLDGQTMGYLVAAFSFTQLLISPFAGKWVDRFGRKKMIVIGMVIFGISELLFAMGHTVSLLYLARFIGGVSAAFTMPAITAYVADITTLKQRPKAMGYVSAAINTGFILGPGLGGFLAEVDTRLPFFTAAGLGFIGALFSLIYLKEPHKPSEANNKKPSEDTAITGWRTLAQPLYFIPFLIILIASFGLAAYETIYGLFLDHQFSFTVTDIAILLTISGVVGTIFQLFLFDGLTRKFGEIGLIRLCLLIAAIMMIFMITAKSFMWILTVTIIVFLTFDLIRPALTTYLSKIAGNDQGFVSGLNSTFTSIGNIIGPIVAGMLFDFQPHSPYVFSMVVLTISLVIACFWRTPKEFG</sequence>